<evidence type="ECO:0000256" key="2">
    <source>
        <dbReference type="ARBA" id="ARBA00022801"/>
    </source>
</evidence>
<dbReference type="AlphaFoldDB" id="A0AAF0CA89"/>
<dbReference type="RefSeq" id="WP_044837291.1">
    <property type="nucleotide sequence ID" value="NZ_CP059733.1"/>
</dbReference>
<dbReference type="PIRSF" id="PIRSF011489">
    <property type="entry name" value="DUF479"/>
    <property type="match status" value="1"/>
</dbReference>
<sequence>MNYLAHLFLARRLSTGLPSQKRALLLVGNLMGDFVKGQDFSQYPPEVVTGIHQHRLIDKYTDRHQEVMRLKSLLSEKRKRFSGIIADIVFDHFLAREFASYSLEPLNRFSHGCYRQLAAHLDLMPEKMQLMVSRMIAGDWLPGYQQLSSVGLALDGVSRRIRFDNQLLGAIEEVQGNYLAYRQAFDIFFPQLLDFVDRADGFIRPEPG</sequence>
<dbReference type="KEGG" id="tvd:SG34_006795"/>
<organism evidence="5 6">
    <name type="scientific">Thalassomonas viridans</name>
    <dbReference type="NCBI Taxonomy" id="137584"/>
    <lineage>
        <taxon>Bacteria</taxon>
        <taxon>Pseudomonadati</taxon>
        <taxon>Pseudomonadota</taxon>
        <taxon>Gammaproteobacteria</taxon>
        <taxon>Alteromonadales</taxon>
        <taxon>Colwelliaceae</taxon>
        <taxon>Thalassomonas</taxon>
    </lineage>
</organism>
<evidence type="ECO:0000256" key="3">
    <source>
        <dbReference type="ARBA" id="ARBA00023098"/>
    </source>
</evidence>
<accession>A0AAF0CA89</accession>
<reference evidence="5 6" key="1">
    <citation type="journal article" date="2015" name="Genome Announc.">
        <title>Draft Genome Sequences of Marine Isolates of Thalassomonas viridans and Thalassomonas actiniarum.</title>
        <authorList>
            <person name="Olonade I."/>
            <person name="van Zyl L.J."/>
            <person name="Trindade M."/>
        </authorList>
    </citation>
    <scope>NUCLEOTIDE SEQUENCE [LARGE SCALE GENOMIC DNA]</scope>
    <source>
        <strain evidence="5 6">XOM25</strain>
    </source>
</reference>
<dbReference type="PANTHER" id="PTHR38764:SF1">
    <property type="entry name" value="ACYL CARRIER PROTEIN PHOSPHODIESTERASE"/>
    <property type="match status" value="1"/>
</dbReference>
<proteinExistence type="predicted"/>
<reference evidence="5 6" key="2">
    <citation type="journal article" date="2022" name="Mar. Drugs">
        <title>Bioassay-Guided Fractionation Leads to the Detection of Cholic Acid Generated by the Rare Thalassomonas sp.</title>
        <authorList>
            <person name="Pheiffer F."/>
            <person name="Schneider Y.K."/>
            <person name="Hansen E.H."/>
            <person name="Andersen J.H."/>
            <person name="Isaksson J."/>
            <person name="Busche T."/>
            <person name="R C."/>
            <person name="Kalinowski J."/>
            <person name="Zyl L.V."/>
            <person name="Trindade M."/>
        </authorList>
    </citation>
    <scope>NUCLEOTIDE SEQUENCE [LARGE SCALE GENOMIC DNA]</scope>
    <source>
        <strain evidence="5 6">XOM25</strain>
    </source>
</reference>
<keyword evidence="1" id="KW-0444">Lipid biosynthesis</keyword>
<keyword evidence="6" id="KW-1185">Reference proteome</keyword>
<evidence type="ECO:0000256" key="1">
    <source>
        <dbReference type="ARBA" id="ARBA00022516"/>
    </source>
</evidence>
<dbReference type="Proteomes" id="UP000032352">
    <property type="component" value="Chromosome"/>
</dbReference>
<evidence type="ECO:0000256" key="4">
    <source>
        <dbReference type="ARBA" id="ARBA00023160"/>
    </source>
</evidence>
<dbReference type="GO" id="GO:0008770">
    <property type="term" value="F:[acyl-carrier-protein] phosphodiesterase activity"/>
    <property type="evidence" value="ECO:0007669"/>
    <property type="project" value="InterPro"/>
</dbReference>
<protein>
    <submittedName>
        <fullName evidence="5">DUF479 domain-containing protein</fullName>
    </submittedName>
</protein>
<keyword evidence="4" id="KW-0275">Fatty acid biosynthesis</keyword>
<dbReference type="EMBL" id="CP059733">
    <property type="protein sequence ID" value="WDE06613.1"/>
    <property type="molecule type" value="Genomic_DNA"/>
</dbReference>
<keyword evidence="2" id="KW-0378">Hydrolase</keyword>
<keyword evidence="4" id="KW-0276">Fatty acid metabolism</keyword>
<gene>
    <name evidence="5" type="ORF">SG34_006795</name>
</gene>
<dbReference type="Pfam" id="PF04336">
    <property type="entry name" value="ACP_PD"/>
    <property type="match status" value="1"/>
</dbReference>
<keyword evidence="3" id="KW-0443">Lipid metabolism</keyword>
<evidence type="ECO:0000313" key="6">
    <source>
        <dbReference type="Proteomes" id="UP000032352"/>
    </source>
</evidence>
<dbReference type="GO" id="GO:0006633">
    <property type="term" value="P:fatty acid biosynthetic process"/>
    <property type="evidence" value="ECO:0007669"/>
    <property type="project" value="UniProtKB-KW"/>
</dbReference>
<dbReference type="PANTHER" id="PTHR38764">
    <property type="entry name" value="ACYL CARRIER PROTEIN PHOSPHODIESTERASE"/>
    <property type="match status" value="1"/>
</dbReference>
<name>A0AAF0CA89_9GAMM</name>
<evidence type="ECO:0000313" key="5">
    <source>
        <dbReference type="EMBL" id="WDE06613.1"/>
    </source>
</evidence>
<dbReference type="InterPro" id="IPR007431">
    <property type="entry name" value="ACP_PD"/>
</dbReference>